<organism evidence="1">
    <name type="scientific">viral metagenome</name>
    <dbReference type="NCBI Taxonomy" id="1070528"/>
    <lineage>
        <taxon>unclassified sequences</taxon>
        <taxon>metagenomes</taxon>
        <taxon>organismal metagenomes</taxon>
    </lineage>
</organism>
<accession>A0A6M3LQJ4</accession>
<reference evidence="1" key="1">
    <citation type="submission" date="2020-03" db="EMBL/GenBank/DDBJ databases">
        <title>The deep terrestrial virosphere.</title>
        <authorList>
            <person name="Holmfeldt K."/>
            <person name="Nilsson E."/>
            <person name="Simone D."/>
            <person name="Lopez-Fernandez M."/>
            <person name="Wu X."/>
            <person name="de Brujin I."/>
            <person name="Lundin D."/>
            <person name="Andersson A."/>
            <person name="Bertilsson S."/>
            <person name="Dopson M."/>
        </authorList>
    </citation>
    <scope>NUCLEOTIDE SEQUENCE</scope>
    <source>
        <strain evidence="1">MM415B03696</strain>
    </source>
</reference>
<proteinExistence type="predicted"/>
<evidence type="ECO:0000313" key="1">
    <source>
        <dbReference type="EMBL" id="QJA94935.1"/>
    </source>
</evidence>
<dbReference type="AlphaFoldDB" id="A0A6M3LQJ4"/>
<sequence>MILDCTCADITIQKWENLMSNKKRFSYKKLCRLIKKNLSELYYAINLNFPNPYKEDTFETKTHYILTHSAIEYFFKK</sequence>
<name>A0A6M3LQJ4_9ZZZZ</name>
<protein>
    <submittedName>
        <fullName evidence="1">Uncharacterized protein</fullName>
    </submittedName>
</protein>
<gene>
    <name evidence="1" type="ORF">MM415B03696_0003</name>
</gene>
<dbReference type="EMBL" id="MT143273">
    <property type="protein sequence ID" value="QJA94935.1"/>
    <property type="molecule type" value="Genomic_DNA"/>
</dbReference>